<dbReference type="EMBL" id="JABTTQ020000001">
    <property type="protein sequence ID" value="KAK6164278.1"/>
    <property type="molecule type" value="Genomic_DNA"/>
</dbReference>
<gene>
    <name evidence="1" type="ORF">DH2020_001142</name>
</gene>
<keyword evidence="2" id="KW-1185">Reference proteome</keyword>
<dbReference type="Proteomes" id="UP001318860">
    <property type="component" value="Unassembled WGS sequence"/>
</dbReference>
<organism evidence="1 2">
    <name type="scientific">Rehmannia glutinosa</name>
    <name type="common">Chinese foxglove</name>
    <dbReference type="NCBI Taxonomy" id="99300"/>
    <lineage>
        <taxon>Eukaryota</taxon>
        <taxon>Viridiplantae</taxon>
        <taxon>Streptophyta</taxon>
        <taxon>Embryophyta</taxon>
        <taxon>Tracheophyta</taxon>
        <taxon>Spermatophyta</taxon>
        <taxon>Magnoliopsida</taxon>
        <taxon>eudicotyledons</taxon>
        <taxon>Gunneridae</taxon>
        <taxon>Pentapetalae</taxon>
        <taxon>asterids</taxon>
        <taxon>lamiids</taxon>
        <taxon>Lamiales</taxon>
        <taxon>Orobanchaceae</taxon>
        <taxon>Rehmannieae</taxon>
        <taxon>Rehmannia</taxon>
    </lineage>
</organism>
<evidence type="ECO:0000313" key="1">
    <source>
        <dbReference type="EMBL" id="KAK6164278.1"/>
    </source>
</evidence>
<sequence>MTFSLRIIAISTFVTALLFANVIAEIESIEESRQLKSLRNSTMAERLDEGIEVKHEIAVDDPEAVAAMVDM</sequence>
<name>A0ABR0XYX5_REHGL</name>
<accession>A0ABR0XYX5</accession>
<comment type="caution">
    <text evidence="1">The sequence shown here is derived from an EMBL/GenBank/DDBJ whole genome shotgun (WGS) entry which is preliminary data.</text>
</comment>
<reference evidence="1 2" key="1">
    <citation type="journal article" date="2021" name="Comput. Struct. Biotechnol. J.">
        <title>De novo genome assembly of the potent medicinal plant Rehmannia glutinosa using nanopore technology.</title>
        <authorList>
            <person name="Ma L."/>
            <person name="Dong C."/>
            <person name="Song C."/>
            <person name="Wang X."/>
            <person name="Zheng X."/>
            <person name="Niu Y."/>
            <person name="Chen S."/>
            <person name="Feng W."/>
        </authorList>
    </citation>
    <scope>NUCLEOTIDE SEQUENCE [LARGE SCALE GENOMIC DNA]</scope>
    <source>
        <strain evidence="1">DH-2019</strain>
    </source>
</reference>
<proteinExistence type="predicted"/>
<protein>
    <recommendedName>
        <fullName evidence="3">RxLR effector protein</fullName>
    </recommendedName>
</protein>
<evidence type="ECO:0008006" key="3">
    <source>
        <dbReference type="Google" id="ProtNLM"/>
    </source>
</evidence>
<evidence type="ECO:0000313" key="2">
    <source>
        <dbReference type="Proteomes" id="UP001318860"/>
    </source>
</evidence>